<dbReference type="InterPro" id="IPR001296">
    <property type="entry name" value="Glyco_trans_1"/>
</dbReference>
<dbReference type="CDD" id="cd03811">
    <property type="entry name" value="GT4_GT28_WabH-like"/>
    <property type="match status" value="1"/>
</dbReference>
<dbReference type="InterPro" id="IPR043149">
    <property type="entry name" value="TagF_N"/>
</dbReference>
<dbReference type="AlphaFoldDB" id="A0A5N6MT13"/>
<organism evidence="9 10">
    <name type="scientific">Arthrobacter yangruifuii</name>
    <dbReference type="NCBI Taxonomy" id="2606616"/>
    <lineage>
        <taxon>Bacteria</taxon>
        <taxon>Bacillati</taxon>
        <taxon>Actinomycetota</taxon>
        <taxon>Actinomycetes</taxon>
        <taxon>Micrococcales</taxon>
        <taxon>Micrococcaceae</taxon>
        <taxon>Arthrobacter</taxon>
    </lineage>
</organism>
<dbReference type="Pfam" id="PF04464">
    <property type="entry name" value="Glyphos_transf"/>
    <property type="match status" value="1"/>
</dbReference>
<sequence>MLGWQAAYAKARSDEKKGKWDSAIQIYSSLIRHGEDENPRVVFRLGHALFRRDRLEEAAQYLERAVSLEPGNANWHYRLGFVLERQKSYASAILHYDAALEIDPTQTKWQDRKLKCAAHIDNQQRAVRTSELNDVMGSNGPDWERLDLLEAGYDVHQSDKNWLKSLAAARFRMLRYEGAAELYTEVVELDPLDAESHFMRGWAWQKCGRTVIADKCFARASELDTRHDAKSFGVGGFYQSRGQWRLAAEAYVSELRVQPENPELNFRAGMALQKIYAWKESERYLARAVVLNPAVPQWHYRRGLSFERLGEMHQAAASYAEAASRSNGKNPYWSYRLGEVRAAMGDYEGACDAYRESYTPPKASDLDQMSDAGNARNDYDENLLHQTLLEALSSQSGSLCYILGRKAEALGKLTVAEDAYRAALARLEEHSSEVHYRLGRVLDGQHKWREGAEVYSNVRIFKRPFGVDVAPYLKSASSKKSMTYLEYAETVRIEDRVVLYESSHGVSVSCNPLAIYRQLIADPRFEGFTHVWVLNEKRRIPAEMRDRPDVIFISRESDLYLRYIASAKYLINNNTFPPYFVRRVGQYYLNTWHGTPIKTLGRDIKSGVMDHKNAARNFLQATHMVFPNKFTADCQMDKYDVANLYAGELALTGYPRNDVLAVPDIVANEGLRERLGIPFDKKVVLYAPTWRGTLASKNLDETRLAEDLDSFSSDEWHFLYRGHSVNDGSISGSYTDLYSVPGDIDTNDLLAIVDVLVTDYSSIMFDFMATHKPIVYYAYDLEQYQSERGLYFDLNDMGGFLCEDVDSALSAIRSAVLGVSARSVSAPFVQELVRLEQGQSARRAVEFFFFGSTEFKLAASGDGRANALFYAGSFIPNGVTASYLNLVSQLPDDKWNFHTVVDPVAVASEPGRQAKFNANPAHIRAIGRVGTHLVTPEERWVIDKFNTQHDLDSEELWDIYHRAHRREFVRIFGHAEFDAIICFEGYARFWASLLGAPYIAPKVSSIYLHSVMGQEWKQRFPYLEGVFRIYDRYDQLLSVSESASEVNERDLVRRFDLHTKTFKYVNNLLNPTEVIHAAADPLDEDIERWMHPDYKTFVSVGRLSPEKGHLKLLEAFAVVVRKCPEARLIIVGDGPMKTRIVDAIERLAISDNVLMAGMRTNPYPIVDRGDFFVFASEYEGQGIAVLEALILGKPVISTDVVGPKSILKGDYGLLVENTRDGLARGMIQFIENNPVYRAFDYETYLKEGIGKFTRLALGELER</sequence>
<dbReference type="PANTHER" id="PTHR37316">
    <property type="entry name" value="TEICHOIC ACID GLYCEROL-PHOSPHATE PRIMASE"/>
    <property type="match status" value="1"/>
</dbReference>
<evidence type="ECO:0000256" key="7">
    <source>
        <dbReference type="PROSITE-ProRule" id="PRU00339"/>
    </source>
</evidence>
<dbReference type="PROSITE" id="PS50293">
    <property type="entry name" value="TPR_REGION"/>
    <property type="match status" value="1"/>
</dbReference>
<dbReference type="InterPro" id="IPR011990">
    <property type="entry name" value="TPR-like_helical_dom_sf"/>
</dbReference>
<comment type="subcellular location">
    <subcellularLocation>
        <location evidence="1">Cell membrane</location>
        <topology evidence="1">Peripheral membrane protein</topology>
    </subcellularLocation>
</comment>
<dbReference type="Pfam" id="PF00534">
    <property type="entry name" value="Glycos_transf_1"/>
    <property type="match status" value="1"/>
</dbReference>
<evidence type="ECO:0000256" key="4">
    <source>
        <dbReference type="ARBA" id="ARBA00022679"/>
    </source>
</evidence>
<gene>
    <name evidence="9" type="ORF">GD627_06180</name>
</gene>
<reference evidence="9 10" key="1">
    <citation type="submission" date="2019-08" db="EMBL/GenBank/DDBJ databases">
        <title>Arthrobacter sp. nov., isolated from plateau pika and Tibetan wild ass.</title>
        <authorList>
            <person name="Ge Y."/>
        </authorList>
    </citation>
    <scope>NUCLEOTIDE SEQUENCE [LARGE SCALE GENOMIC DNA]</scope>
    <source>
        <strain evidence="9 10">785</strain>
    </source>
</reference>
<evidence type="ECO:0000256" key="5">
    <source>
        <dbReference type="ARBA" id="ARBA00022944"/>
    </source>
</evidence>
<dbReference type="Gene3D" id="3.40.50.11820">
    <property type="match status" value="1"/>
</dbReference>
<comment type="similarity">
    <text evidence="2">Belongs to the CDP-glycerol glycerophosphotransferase family.</text>
</comment>
<dbReference type="Proteomes" id="UP000326852">
    <property type="component" value="Unassembled WGS sequence"/>
</dbReference>
<dbReference type="Pfam" id="PF13432">
    <property type="entry name" value="TPR_16"/>
    <property type="match status" value="2"/>
</dbReference>
<dbReference type="SUPFAM" id="SSF48452">
    <property type="entry name" value="TPR-like"/>
    <property type="match status" value="3"/>
</dbReference>
<feature type="repeat" description="TPR" evidence="7">
    <location>
        <begin position="39"/>
        <end position="72"/>
    </location>
</feature>
<dbReference type="Gene3D" id="3.40.50.12580">
    <property type="match status" value="1"/>
</dbReference>
<accession>A0A5N6MT13</accession>
<dbReference type="RefSeq" id="WP_152271815.1">
    <property type="nucleotide sequence ID" value="NZ_VTFX01000002.1"/>
</dbReference>
<dbReference type="PROSITE" id="PS50005">
    <property type="entry name" value="TPR"/>
    <property type="match status" value="2"/>
</dbReference>
<dbReference type="InterPro" id="IPR051612">
    <property type="entry name" value="Teichoic_Acid_Biosynth"/>
</dbReference>
<dbReference type="GO" id="GO:0005886">
    <property type="term" value="C:plasma membrane"/>
    <property type="evidence" value="ECO:0007669"/>
    <property type="project" value="UniProtKB-SubCell"/>
</dbReference>
<evidence type="ECO:0000256" key="1">
    <source>
        <dbReference type="ARBA" id="ARBA00004202"/>
    </source>
</evidence>
<dbReference type="GO" id="GO:0016757">
    <property type="term" value="F:glycosyltransferase activity"/>
    <property type="evidence" value="ECO:0007669"/>
    <property type="project" value="InterPro"/>
</dbReference>
<dbReference type="Gene3D" id="1.25.40.10">
    <property type="entry name" value="Tetratricopeptide repeat domain"/>
    <property type="match status" value="2"/>
</dbReference>
<comment type="caution">
    <text evidence="9">The sequence shown here is derived from an EMBL/GenBank/DDBJ whole genome shotgun (WGS) entry which is preliminary data.</text>
</comment>
<dbReference type="Gene3D" id="3.40.50.2000">
    <property type="entry name" value="Glycogen Phosphorylase B"/>
    <property type="match status" value="2"/>
</dbReference>
<name>A0A5N6MT13_9MICC</name>
<evidence type="ECO:0000256" key="6">
    <source>
        <dbReference type="ARBA" id="ARBA00023136"/>
    </source>
</evidence>
<keyword evidence="3" id="KW-1003">Cell membrane</keyword>
<dbReference type="GO" id="GO:0047355">
    <property type="term" value="F:CDP-glycerol glycerophosphotransferase activity"/>
    <property type="evidence" value="ECO:0007669"/>
    <property type="project" value="InterPro"/>
</dbReference>
<keyword evidence="7" id="KW-0802">TPR repeat</keyword>
<dbReference type="InterPro" id="IPR019734">
    <property type="entry name" value="TPR_rpt"/>
</dbReference>
<dbReference type="SUPFAM" id="SSF53756">
    <property type="entry name" value="UDP-Glycosyltransferase/glycogen phosphorylase"/>
    <property type="match status" value="2"/>
</dbReference>
<evidence type="ECO:0000256" key="3">
    <source>
        <dbReference type="ARBA" id="ARBA00022475"/>
    </source>
</evidence>
<dbReference type="EMBL" id="VTFX01000002">
    <property type="protein sequence ID" value="KAD4007149.1"/>
    <property type="molecule type" value="Genomic_DNA"/>
</dbReference>
<evidence type="ECO:0000256" key="2">
    <source>
        <dbReference type="ARBA" id="ARBA00010488"/>
    </source>
</evidence>
<proteinExistence type="inferred from homology"/>
<evidence type="ECO:0000313" key="9">
    <source>
        <dbReference type="EMBL" id="KAD4007149.1"/>
    </source>
</evidence>
<feature type="domain" description="Glycosyl transferase family 1" evidence="8">
    <location>
        <begin position="1092"/>
        <end position="1243"/>
    </location>
</feature>
<keyword evidence="5" id="KW-0777">Teichoic acid biosynthesis</keyword>
<evidence type="ECO:0000259" key="8">
    <source>
        <dbReference type="Pfam" id="PF00534"/>
    </source>
</evidence>
<feature type="repeat" description="TPR" evidence="7">
    <location>
        <begin position="73"/>
        <end position="106"/>
    </location>
</feature>
<keyword evidence="4" id="KW-0808">Transferase</keyword>
<dbReference type="InterPro" id="IPR043148">
    <property type="entry name" value="TagF_C"/>
</dbReference>
<evidence type="ECO:0000313" key="10">
    <source>
        <dbReference type="Proteomes" id="UP000326852"/>
    </source>
</evidence>
<dbReference type="PANTHER" id="PTHR37316:SF3">
    <property type="entry name" value="TEICHOIC ACID GLYCEROL-PHOSPHATE TRANSFERASE"/>
    <property type="match status" value="1"/>
</dbReference>
<protein>
    <submittedName>
        <fullName evidence="9">Tetratricopeptide repeat protein</fullName>
    </submittedName>
</protein>
<dbReference type="GO" id="GO:0019350">
    <property type="term" value="P:teichoic acid biosynthetic process"/>
    <property type="evidence" value="ECO:0007669"/>
    <property type="project" value="UniProtKB-KW"/>
</dbReference>
<keyword evidence="6" id="KW-0472">Membrane</keyword>
<dbReference type="SMART" id="SM00028">
    <property type="entry name" value="TPR"/>
    <property type="match status" value="9"/>
</dbReference>
<keyword evidence="10" id="KW-1185">Reference proteome</keyword>
<dbReference type="InterPro" id="IPR007554">
    <property type="entry name" value="Glycerophosphate_synth"/>
</dbReference>